<accession>A0ABQ3ZXT7</accession>
<proteinExistence type="inferred from homology"/>
<comment type="similarity">
    <text evidence="1">Belongs to the CFA/CMAS family.</text>
</comment>
<name>A0ABQ3ZXT7_9ACTN</name>
<sequence>MSALDERMYQAYVSTHTGPADGSSTRFIYRRDIRPCLPAGAAGATVLDIGSGQGELVRLLSADGFAAEGVDVSAEQVALAHAAGLSQVRLGDFHARLGTADSAWDAVIATDVLEHLGADEILRTFDEVSRALRPGGVFIARVPNAVSPTGGHLMFGDITHRTWFTQRSVRQLAAAAGFATVRVFACPPPAHGLTSAVRAALWKPISGMLKLSLAAETGQLRGHIVTHNLTFTARREPVPQRSPGR</sequence>
<dbReference type="InterPro" id="IPR029063">
    <property type="entry name" value="SAM-dependent_MTases_sf"/>
</dbReference>
<keyword evidence="2" id="KW-0489">Methyltransferase</keyword>
<dbReference type="Proteomes" id="UP000603200">
    <property type="component" value="Unassembled WGS sequence"/>
</dbReference>
<keyword evidence="3" id="KW-0808">Transferase</keyword>
<keyword evidence="4" id="KW-0949">S-adenosyl-L-methionine</keyword>
<protein>
    <recommendedName>
        <fullName evidence="8">Methyltransferase family protein</fullName>
    </recommendedName>
</protein>
<dbReference type="Pfam" id="PF13489">
    <property type="entry name" value="Methyltransf_23"/>
    <property type="match status" value="1"/>
</dbReference>
<evidence type="ECO:0000256" key="5">
    <source>
        <dbReference type="ARBA" id="ARBA00023098"/>
    </source>
</evidence>
<dbReference type="PANTHER" id="PTHR43667:SF1">
    <property type="entry name" value="CYCLOPROPANE-FATTY-ACYL-PHOSPHOLIPID SYNTHASE"/>
    <property type="match status" value="1"/>
</dbReference>
<dbReference type="RefSeq" id="WP_203840489.1">
    <property type="nucleotide sequence ID" value="NZ_BAAATV010000009.1"/>
</dbReference>
<comment type="caution">
    <text evidence="6">The sequence shown here is derived from an EMBL/GenBank/DDBJ whole genome shotgun (WGS) entry which is preliminary data.</text>
</comment>
<dbReference type="Gene3D" id="3.40.50.150">
    <property type="entry name" value="Vaccinia Virus protein VP39"/>
    <property type="match status" value="1"/>
</dbReference>
<evidence type="ECO:0000256" key="4">
    <source>
        <dbReference type="ARBA" id="ARBA00022691"/>
    </source>
</evidence>
<keyword evidence="5" id="KW-0443">Lipid metabolism</keyword>
<dbReference type="SUPFAM" id="SSF53335">
    <property type="entry name" value="S-adenosyl-L-methionine-dependent methyltransferases"/>
    <property type="match status" value="1"/>
</dbReference>
<evidence type="ECO:0000256" key="1">
    <source>
        <dbReference type="ARBA" id="ARBA00010815"/>
    </source>
</evidence>
<reference evidence="6 7" key="1">
    <citation type="submission" date="2021-01" db="EMBL/GenBank/DDBJ databases">
        <title>Whole genome shotgun sequence of Actinoplanes humidus NBRC 14915.</title>
        <authorList>
            <person name="Komaki H."/>
            <person name="Tamura T."/>
        </authorList>
    </citation>
    <scope>NUCLEOTIDE SEQUENCE [LARGE SCALE GENOMIC DNA]</scope>
    <source>
        <strain evidence="6 7">NBRC 14915</strain>
    </source>
</reference>
<evidence type="ECO:0000313" key="6">
    <source>
        <dbReference type="EMBL" id="GIE23431.1"/>
    </source>
</evidence>
<dbReference type="PANTHER" id="PTHR43667">
    <property type="entry name" value="CYCLOPROPANE-FATTY-ACYL-PHOSPHOLIPID SYNTHASE"/>
    <property type="match status" value="1"/>
</dbReference>
<dbReference type="EMBL" id="BOMN01000091">
    <property type="protein sequence ID" value="GIE23431.1"/>
    <property type="molecule type" value="Genomic_DNA"/>
</dbReference>
<gene>
    <name evidence="6" type="ORF">Ahu01nite_065330</name>
</gene>
<evidence type="ECO:0000256" key="3">
    <source>
        <dbReference type="ARBA" id="ARBA00022679"/>
    </source>
</evidence>
<dbReference type="CDD" id="cd02440">
    <property type="entry name" value="AdoMet_MTases"/>
    <property type="match status" value="1"/>
</dbReference>
<dbReference type="InterPro" id="IPR050723">
    <property type="entry name" value="CFA/CMAS"/>
</dbReference>
<evidence type="ECO:0000256" key="2">
    <source>
        <dbReference type="ARBA" id="ARBA00022603"/>
    </source>
</evidence>
<keyword evidence="7" id="KW-1185">Reference proteome</keyword>
<evidence type="ECO:0000313" key="7">
    <source>
        <dbReference type="Proteomes" id="UP000603200"/>
    </source>
</evidence>
<evidence type="ECO:0008006" key="8">
    <source>
        <dbReference type="Google" id="ProtNLM"/>
    </source>
</evidence>
<organism evidence="6 7">
    <name type="scientific">Winogradskya humida</name>
    <dbReference type="NCBI Taxonomy" id="113566"/>
    <lineage>
        <taxon>Bacteria</taxon>
        <taxon>Bacillati</taxon>
        <taxon>Actinomycetota</taxon>
        <taxon>Actinomycetes</taxon>
        <taxon>Micromonosporales</taxon>
        <taxon>Micromonosporaceae</taxon>
        <taxon>Winogradskya</taxon>
    </lineage>
</organism>